<dbReference type="HOGENOM" id="CLU_031953_7_0_0"/>
<comment type="cofactor">
    <cofactor evidence="1">
        <name>Mn(2+)</name>
        <dbReference type="ChEBI" id="CHEBI:29035"/>
    </cofactor>
</comment>
<evidence type="ECO:0000313" key="21">
    <source>
        <dbReference type="Proteomes" id="UP000054010"/>
    </source>
</evidence>
<feature type="binding site" evidence="14">
    <location>
        <position position="83"/>
    </location>
    <ligand>
        <name>NADP(+)</name>
        <dbReference type="ChEBI" id="CHEBI:58349"/>
    </ligand>
</feature>
<evidence type="ECO:0000256" key="11">
    <source>
        <dbReference type="ARBA" id="ARBA00023554"/>
    </source>
</evidence>
<evidence type="ECO:0000313" key="20">
    <source>
        <dbReference type="EMBL" id="EFO80571.1"/>
    </source>
</evidence>
<dbReference type="GO" id="GO:0004450">
    <property type="term" value="F:isocitrate dehydrogenase (NADP+) activity"/>
    <property type="evidence" value="ECO:0007669"/>
    <property type="project" value="UniProtKB-UniRule"/>
</dbReference>
<dbReference type="Gene3D" id="3.10.580.10">
    <property type="entry name" value="CBS-domain"/>
    <property type="match status" value="1"/>
</dbReference>
<evidence type="ECO:0000256" key="15">
    <source>
        <dbReference type="PIRSR" id="PIRSR604439-3"/>
    </source>
</evidence>
<feature type="binding site" evidence="14">
    <location>
        <position position="410"/>
    </location>
    <ligand>
        <name>NADP(+)</name>
        <dbReference type="ChEBI" id="CHEBI:58349"/>
    </ligand>
</feature>
<feature type="binding site" evidence="14">
    <location>
        <position position="367"/>
    </location>
    <ligand>
        <name>NADP(+)</name>
        <dbReference type="ChEBI" id="CHEBI:58349"/>
    </ligand>
</feature>
<evidence type="ECO:0000256" key="10">
    <source>
        <dbReference type="ARBA" id="ARBA00023211"/>
    </source>
</evidence>
<dbReference type="SUPFAM" id="SSF54631">
    <property type="entry name" value="CBS-domain pair"/>
    <property type="match status" value="1"/>
</dbReference>
<feature type="binding site" evidence="14">
    <location>
        <position position="406"/>
    </location>
    <ligand>
        <name>NADP(+)</name>
        <dbReference type="ChEBI" id="CHEBI:58349"/>
    </ligand>
</feature>
<keyword evidence="8 14" id="KW-0521">NADP</keyword>
<dbReference type="eggNOG" id="COG0538">
    <property type="taxonomic scope" value="Bacteria"/>
</dbReference>
<dbReference type="AlphaFoldDB" id="E1IE29"/>
<evidence type="ECO:0000256" key="12">
    <source>
        <dbReference type="NCBIfam" id="TIGR00183"/>
    </source>
</evidence>
<keyword evidence="18" id="KW-0129">CBS domain</keyword>
<keyword evidence="4" id="KW-0329">Glyoxylate bypass</keyword>
<comment type="catalytic activity">
    <reaction evidence="11">
        <text>D-threo-isocitrate + NADP(+) = 2-oxoglutarate + CO2 + NADPH</text>
        <dbReference type="Rhea" id="RHEA:19629"/>
        <dbReference type="ChEBI" id="CHEBI:15562"/>
        <dbReference type="ChEBI" id="CHEBI:16526"/>
        <dbReference type="ChEBI" id="CHEBI:16810"/>
        <dbReference type="ChEBI" id="CHEBI:57783"/>
        <dbReference type="ChEBI" id="CHEBI:58349"/>
        <dbReference type="EC" id="1.1.1.42"/>
    </reaction>
</comment>
<evidence type="ECO:0000256" key="1">
    <source>
        <dbReference type="ARBA" id="ARBA00001936"/>
    </source>
</evidence>
<dbReference type="GO" id="GO:0006097">
    <property type="term" value="P:glyoxylate cycle"/>
    <property type="evidence" value="ECO:0007669"/>
    <property type="project" value="UniProtKB-KW"/>
</dbReference>
<dbReference type="InterPro" id="IPR024084">
    <property type="entry name" value="IsoPropMal-DH-like_dom"/>
</dbReference>
<feature type="modified residue" description="N6-succinyllysine" evidence="17">
    <location>
        <position position="79"/>
    </location>
</feature>
<evidence type="ECO:0000256" key="17">
    <source>
        <dbReference type="PIRSR" id="PIRSR604439-5"/>
    </source>
</evidence>
<comment type="subunit">
    <text evidence="3">Homodimer.</text>
</comment>
<feature type="binding site" evidence="13">
    <location>
        <position position="108"/>
    </location>
    <ligand>
        <name>D-threo-isocitrate</name>
        <dbReference type="ChEBI" id="CHEBI:15562"/>
    </ligand>
</feature>
<feature type="binding site" evidence="15">
    <location>
        <position position="320"/>
    </location>
    <ligand>
        <name>Mg(2+)</name>
        <dbReference type="ChEBI" id="CHEBI:18420"/>
    </ligand>
</feature>
<feature type="binding site" evidence="13">
    <location>
        <position position="98"/>
    </location>
    <ligand>
        <name>D-threo-isocitrate</name>
        <dbReference type="ChEBI" id="CHEBI:15562"/>
    </ligand>
</feature>
<dbReference type="SMART" id="SM01329">
    <property type="entry name" value="Iso_dh"/>
    <property type="match status" value="1"/>
</dbReference>
<dbReference type="EMBL" id="ADVR01000049">
    <property type="protein sequence ID" value="EFO80571.1"/>
    <property type="molecule type" value="Genomic_DNA"/>
</dbReference>
<evidence type="ECO:0000256" key="7">
    <source>
        <dbReference type="ARBA" id="ARBA00022842"/>
    </source>
</evidence>
<dbReference type="GO" id="GO:0000287">
    <property type="term" value="F:magnesium ion binding"/>
    <property type="evidence" value="ECO:0007669"/>
    <property type="project" value="InterPro"/>
</dbReference>
<feature type="binding site" evidence="13">
    <location>
        <position position="94"/>
    </location>
    <ligand>
        <name>D-threo-isocitrate</name>
        <dbReference type="ChEBI" id="CHEBI:15562"/>
    </ligand>
</feature>
<evidence type="ECO:0000256" key="8">
    <source>
        <dbReference type="ARBA" id="ARBA00022857"/>
    </source>
</evidence>
<dbReference type="EC" id="1.1.1.42" evidence="12"/>
<dbReference type="Proteomes" id="UP000054010">
    <property type="component" value="Unassembled WGS sequence"/>
</dbReference>
<keyword evidence="5" id="KW-0816">Tricarboxylic acid cycle</keyword>
<dbReference type="eggNOG" id="COG2905">
    <property type="taxonomic scope" value="Bacteria"/>
</dbReference>
<keyword evidence="7 15" id="KW-0460">Magnesium</keyword>
<name>E1IE29_9CHLR</name>
<dbReference type="PANTHER" id="PTHR43504">
    <property type="entry name" value="ISOCITRATE DEHYDROGENASE [NADP]"/>
    <property type="match status" value="1"/>
</dbReference>
<dbReference type="PROSITE" id="PS00470">
    <property type="entry name" value="IDH_IMDH"/>
    <property type="match status" value="1"/>
</dbReference>
<keyword evidence="6" id="KW-0479">Metal-binding</keyword>
<evidence type="ECO:0000256" key="14">
    <source>
        <dbReference type="PIRSR" id="PIRSR604439-2"/>
    </source>
</evidence>
<dbReference type="NCBIfam" id="TIGR00183">
    <property type="entry name" value="prok_nadp_idh"/>
    <property type="match status" value="1"/>
</dbReference>
<dbReference type="GO" id="GO:0006099">
    <property type="term" value="P:tricarboxylic acid cycle"/>
    <property type="evidence" value="ECO:0007669"/>
    <property type="project" value="UniProtKB-UniRule"/>
</dbReference>
<dbReference type="Pfam" id="PF00571">
    <property type="entry name" value="CBS"/>
    <property type="match status" value="2"/>
</dbReference>
<dbReference type="SUPFAM" id="SSF53659">
    <property type="entry name" value="Isocitrate/Isopropylmalate dehydrogenase-like"/>
    <property type="match status" value="1"/>
</dbReference>
<dbReference type="NCBIfam" id="NF005425">
    <property type="entry name" value="PRK07006.1"/>
    <property type="match status" value="1"/>
</dbReference>
<dbReference type="InterPro" id="IPR004439">
    <property type="entry name" value="Isocitrate_DH_NADP_dimer_prok"/>
</dbReference>
<evidence type="ECO:0000256" key="3">
    <source>
        <dbReference type="ARBA" id="ARBA00011738"/>
    </source>
</evidence>
<gene>
    <name evidence="20" type="ORF">OSCT_1580</name>
</gene>
<dbReference type="Pfam" id="PF00180">
    <property type="entry name" value="Iso_dh"/>
    <property type="match status" value="1"/>
</dbReference>
<comment type="similarity">
    <text evidence="2">Belongs to the isocitrate and isopropylmalate dehydrogenases family.</text>
</comment>
<dbReference type="GO" id="GO:0051287">
    <property type="term" value="F:NAD binding"/>
    <property type="evidence" value="ECO:0007669"/>
    <property type="project" value="InterPro"/>
</dbReference>
<feature type="binding site" evidence="13">
    <location>
        <position position="132"/>
    </location>
    <ligand>
        <name>D-threo-isocitrate</name>
        <dbReference type="ChEBI" id="CHEBI:15562"/>
    </ligand>
</feature>
<dbReference type="PROSITE" id="PS51371">
    <property type="entry name" value="CBS"/>
    <property type="match status" value="2"/>
</dbReference>
<protein>
    <recommendedName>
        <fullName evidence="12">Isocitrate dehydrogenase (NADP(+))</fullName>
        <ecNumber evidence="12">1.1.1.42</ecNumber>
    </recommendedName>
</protein>
<feature type="modified residue" description="N6-acetyllysine" evidence="17">
    <location>
        <position position="121"/>
    </location>
</feature>
<proteinExistence type="inferred from homology"/>
<evidence type="ECO:0000256" key="13">
    <source>
        <dbReference type="PIRSR" id="PIRSR604439-1"/>
    </source>
</evidence>
<evidence type="ECO:0000256" key="5">
    <source>
        <dbReference type="ARBA" id="ARBA00022532"/>
    </source>
</evidence>
<feature type="site" description="Critical for catalysis" evidence="16">
    <location>
        <position position="139"/>
    </location>
</feature>
<organism evidence="20 21">
    <name type="scientific">Oscillochloris trichoides DG-6</name>
    <dbReference type="NCBI Taxonomy" id="765420"/>
    <lineage>
        <taxon>Bacteria</taxon>
        <taxon>Bacillati</taxon>
        <taxon>Chloroflexota</taxon>
        <taxon>Chloroflexia</taxon>
        <taxon>Chloroflexales</taxon>
        <taxon>Chloroflexineae</taxon>
        <taxon>Oscillochloridaceae</taxon>
        <taxon>Oscillochloris</taxon>
    </lineage>
</organism>
<feature type="binding site" evidence="13">
    <location>
        <position position="92"/>
    </location>
    <ligand>
        <name>D-threo-isocitrate</name>
        <dbReference type="ChEBI" id="CHEBI:15562"/>
    </ligand>
</feature>
<feature type="binding site" evidence="14">
    <location>
        <begin position="354"/>
        <end position="360"/>
    </location>
    <ligand>
        <name>NADP(+)</name>
        <dbReference type="ChEBI" id="CHEBI:58349"/>
    </ligand>
</feature>
<accession>E1IE29</accession>
<evidence type="ECO:0000256" key="9">
    <source>
        <dbReference type="ARBA" id="ARBA00023002"/>
    </source>
</evidence>
<dbReference type="STRING" id="765420.OSCT_1580"/>
<feature type="domain" description="CBS" evidence="19">
    <location>
        <begin position="469"/>
        <end position="526"/>
    </location>
</feature>
<feature type="domain" description="CBS" evidence="19">
    <location>
        <begin position="535"/>
        <end position="586"/>
    </location>
</feature>
<keyword evidence="9" id="KW-0560">Oxidoreductase</keyword>
<evidence type="ECO:0000256" key="2">
    <source>
        <dbReference type="ARBA" id="ARBA00007769"/>
    </source>
</evidence>
<evidence type="ECO:0000256" key="18">
    <source>
        <dbReference type="PROSITE-ProRule" id="PRU00703"/>
    </source>
</evidence>
<feature type="modified residue" description="Phosphoserine" evidence="17">
    <location>
        <position position="92"/>
    </location>
</feature>
<evidence type="ECO:0000256" key="16">
    <source>
        <dbReference type="PIRSR" id="PIRSR604439-4"/>
    </source>
</evidence>
<evidence type="ECO:0000256" key="4">
    <source>
        <dbReference type="ARBA" id="ARBA00022435"/>
    </source>
</evidence>
<evidence type="ECO:0000259" key="19">
    <source>
        <dbReference type="PROSITE" id="PS51371"/>
    </source>
</evidence>
<reference evidence="20 21" key="1">
    <citation type="journal article" date="2011" name="J. Bacteriol.">
        <title>Draft genome sequence of the anoxygenic filamentous phototrophic bacterium Oscillochloris trichoides subsp. DG-6.</title>
        <authorList>
            <person name="Kuznetsov B.B."/>
            <person name="Ivanovsky R.N."/>
            <person name="Keppen O.I."/>
            <person name="Sukhacheva M.V."/>
            <person name="Bumazhkin B.K."/>
            <person name="Patutina E.O."/>
            <person name="Beletsky A.V."/>
            <person name="Mardanov A.V."/>
            <person name="Baslerov R.V."/>
            <person name="Panteleeva A.N."/>
            <person name="Kolganova T.V."/>
            <person name="Ravin N.V."/>
            <person name="Skryabin K.G."/>
        </authorList>
    </citation>
    <scope>NUCLEOTIDE SEQUENCE [LARGE SCALE GENOMIC DNA]</scope>
    <source>
        <strain evidence="20 21">DG-6</strain>
    </source>
</reference>
<dbReference type="PANTHER" id="PTHR43504:SF1">
    <property type="entry name" value="ISOCITRATE DEHYDROGENASE [NADP]"/>
    <property type="match status" value="1"/>
</dbReference>
<dbReference type="InterPro" id="IPR046342">
    <property type="entry name" value="CBS_dom_sf"/>
</dbReference>
<comment type="caution">
    <text evidence="20">The sequence shown here is derived from an EMBL/GenBank/DDBJ whole genome shotgun (WGS) entry which is preliminary data.</text>
</comment>
<comment type="cofactor">
    <cofactor evidence="15">
        <name>Mg(2+)</name>
        <dbReference type="ChEBI" id="CHEBI:18420"/>
    </cofactor>
    <cofactor evidence="15">
        <name>Mn(2+)</name>
        <dbReference type="ChEBI" id="CHEBI:29035"/>
    </cofactor>
    <text evidence="15">Binds 1 Mg(2+) or Mn(2+) ion per subunit.</text>
</comment>
<evidence type="ECO:0000256" key="6">
    <source>
        <dbReference type="ARBA" id="ARBA00022723"/>
    </source>
</evidence>
<sequence>MLNVPDNPIIPFVEGDGTGRDIWRASVRVFDAAVEKAYGGKRKINWYEVLAGEKAFTQTGNWLPDETVAAFNEYLVGIKGPLTTPIGGGIRSLNVALRQLLDLYVCLRPVRHFPGVPSPVKRPDKVDMVIFRENTEDIYAGIEYRAGTPEAQQVFDFLHATFPKDFNKVRFGTAERTDAFLDMIHQSPEGKVEVGVGIKTISRLGTERLVGAAIQYAITFKRKSVTLVHKGNIMKFTEGAFRDWGYEYAERAFGDHVYTWAQWERTKAARGEAAANAEQKAALEAGKILIKDAIADITLQQVLTRPDEFDVIATPNLNGDYLSDALAAQVGGIGIAPGGNINYVTGHAIFEATHGTAPKYSDLDKVNPGSVILSGDMMLRYMGWIEAADLIVAALSKTITDKVVTYDFARQMEHATEVKTSEFADALIANMDVILAGGGQADEGTAVGPELLKRAEGRVYPRETVGAVMTRTVVAVPGDASIREVSQHMQARGIHSVVVLPDAQGQWGIMTMRDILKKIAAIGKDINGMKVDAVTTRPLITTTPDMSIVACAQLMLDKNIRRVVVTEDDEPIGIISDTDIFHFVVG</sequence>
<dbReference type="InterPro" id="IPR000644">
    <property type="entry name" value="CBS_dom"/>
</dbReference>
<dbReference type="Gene3D" id="3.40.718.10">
    <property type="entry name" value="Isopropylmalate Dehydrogenase"/>
    <property type="match status" value="1"/>
</dbReference>
<feature type="site" description="Critical for catalysis" evidence="16">
    <location>
        <position position="230"/>
    </location>
</feature>
<dbReference type="SMART" id="SM00116">
    <property type="entry name" value="CBS"/>
    <property type="match status" value="2"/>
</dbReference>
<keyword evidence="10 15" id="KW-0464">Manganese</keyword>
<dbReference type="InterPro" id="IPR019818">
    <property type="entry name" value="IsoCit/isopropylmalate_DH_CS"/>
</dbReference>
<keyword evidence="21" id="KW-1185">Reference proteome</keyword>